<dbReference type="SUPFAM" id="SSF56719">
    <property type="entry name" value="Type II DNA topoisomerase"/>
    <property type="match status" value="1"/>
</dbReference>
<dbReference type="Proteomes" id="UP000048841">
    <property type="component" value="Unassembled WGS sequence"/>
</dbReference>
<dbReference type="InterPro" id="IPR013757">
    <property type="entry name" value="Topo_IIA_A_a_sf"/>
</dbReference>
<dbReference type="Gene3D" id="1.10.268.10">
    <property type="entry name" value="Topoisomerase, domain 3"/>
    <property type="match status" value="1"/>
</dbReference>
<evidence type="ECO:0000313" key="12">
    <source>
        <dbReference type="EMBL" id="CFQ53803.1"/>
    </source>
</evidence>
<dbReference type="Gene3D" id="3.90.199.10">
    <property type="entry name" value="Topoisomerase II, domain 5"/>
    <property type="match status" value="1"/>
</dbReference>
<feature type="region of interest" description="Disordered" evidence="10">
    <location>
        <begin position="722"/>
        <end position="758"/>
    </location>
</feature>
<dbReference type="InterPro" id="IPR013758">
    <property type="entry name" value="Topo_IIA_A/C_ab"/>
</dbReference>
<dbReference type="PANTHER" id="PTHR43493:SF1">
    <property type="entry name" value="DNA TOPOISOMERASE 4 SUBUNIT A"/>
    <property type="match status" value="1"/>
</dbReference>
<evidence type="ECO:0000256" key="2">
    <source>
        <dbReference type="ARBA" id="ARBA00022475"/>
    </source>
</evidence>
<evidence type="ECO:0000256" key="10">
    <source>
        <dbReference type="SAM" id="MobiDB-lite"/>
    </source>
</evidence>
<proteinExistence type="inferred from homology"/>
<evidence type="ECO:0000256" key="7">
    <source>
        <dbReference type="HAMAP-Rule" id="MF_00936"/>
    </source>
</evidence>
<dbReference type="RefSeq" id="WP_005160765.1">
    <property type="nucleotide sequence ID" value="NZ_CGBC01000017.1"/>
</dbReference>
<accession>A0A0E1NB62</accession>
<feature type="site" description="Interaction with DNA" evidence="7">
    <location>
        <position position="81"/>
    </location>
</feature>
<dbReference type="Gene3D" id="2.120.10.90">
    <property type="entry name" value="DNA gyrase/topoisomerase IV, subunit A, C-terminal"/>
    <property type="match status" value="1"/>
</dbReference>
<evidence type="ECO:0000259" key="11">
    <source>
        <dbReference type="PROSITE" id="PS52040"/>
    </source>
</evidence>
<keyword evidence="9" id="KW-0175">Coiled coil</keyword>
<evidence type="ECO:0000256" key="5">
    <source>
        <dbReference type="ARBA" id="ARBA00023136"/>
    </source>
</evidence>
<dbReference type="Gene3D" id="3.30.1360.40">
    <property type="match status" value="1"/>
</dbReference>
<protein>
    <recommendedName>
        <fullName evidence="7">DNA topoisomerase 4 subunit A</fullName>
        <ecNumber evidence="7">5.6.2.2</ecNumber>
    </recommendedName>
    <alternativeName>
        <fullName evidence="7">Topoisomerase IV subunit A</fullName>
    </alternativeName>
</protein>
<dbReference type="GO" id="GO:0006265">
    <property type="term" value="P:DNA topological change"/>
    <property type="evidence" value="ECO:0007669"/>
    <property type="project" value="UniProtKB-UniRule"/>
</dbReference>
<dbReference type="GO" id="GO:0005524">
    <property type="term" value="F:ATP binding"/>
    <property type="evidence" value="ECO:0007669"/>
    <property type="project" value="InterPro"/>
</dbReference>
<dbReference type="FunFam" id="2.120.10.90:FF:000003">
    <property type="entry name" value="DNA topoisomerase 4 subunit A"/>
    <property type="match status" value="1"/>
</dbReference>
<dbReference type="SMART" id="SM00434">
    <property type="entry name" value="TOP4c"/>
    <property type="match status" value="1"/>
</dbReference>
<evidence type="ECO:0000256" key="6">
    <source>
        <dbReference type="ARBA" id="ARBA00023235"/>
    </source>
</evidence>
<feature type="domain" description="Topo IIA-type catalytic" evidence="11">
    <location>
        <begin position="35"/>
        <end position="498"/>
    </location>
</feature>
<keyword evidence="4 7" id="KW-0238">DNA-binding</keyword>
<dbReference type="AlphaFoldDB" id="A0A0E1NB62"/>
<feature type="site" description="Transition state stabilizer" evidence="7">
    <location>
        <position position="123"/>
    </location>
</feature>
<dbReference type="NCBIfam" id="NF004044">
    <property type="entry name" value="PRK05561.1"/>
    <property type="match status" value="1"/>
</dbReference>
<keyword evidence="3 7" id="KW-0799">Topoisomerase</keyword>
<keyword evidence="2 7" id="KW-1003">Cell membrane</keyword>
<dbReference type="FunFam" id="1.10.268.10:FF:000001">
    <property type="entry name" value="DNA gyrase subunit A"/>
    <property type="match status" value="1"/>
</dbReference>
<evidence type="ECO:0000256" key="3">
    <source>
        <dbReference type="ARBA" id="ARBA00023029"/>
    </source>
</evidence>
<dbReference type="CDD" id="cd00187">
    <property type="entry name" value="TOP4c"/>
    <property type="match status" value="1"/>
</dbReference>
<evidence type="ECO:0000256" key="4">
    <source>
        <dbReference type="ARBA" id="ARBA00023125"/>
    </source>
</evidence>
<dbReference type="GO" id="GO:0005737">
    <property type="term" value="C:cytoplasm"/>
    <property type="evidence" value="ECO:0007669"/>
    <property type="project" value="TreeGrafter"/>
</dbReference>
<dbReference type="InterPro" id="IPR050220">
    <property type="entry name" value="Type_II_DNA_Topoisomerases"/>
</dbReference>
<evidence type="ECO:0000256" key="9">
    <source>
        <dbReference type="SAM" id="Coils"/>
    </source>
</evidence>
<dbReference type="SUPFAM" id="SSF101904">
    <property type="entry name" value="GyrA/ParC C-terminal domain-like"/>
    <property type="match status" value="1"/>
</dbReference>
<reference evidence="13 15" key="2">
    <citation type="submission" date="2021-01" db="EMBL/GenBank/DDBJ databases">
        <title>FDA dAtabase for Regulatory Grade micrObial Sequences (FDA-ARGOS): Supporting development and validation of Infectious Disease Dx tests.</title>
        <authorList>
            <person name="Blissenbach B."/>
            <person name="Krut O."/>
            <person name="Tallon L."/>
            <person name="Sadzewicz L."/>
            <person name="Zhao X."/>
            <person name="Boylan J."/>
            <person name="Ott S."/>
            <person name="Bowen H."/>
            <person name="Vavikolanu K."/>
            <person name="Mehta A."/>
            <person name="Aluvathingal J."/>
            <person name="Nadendla S."/>
            <person name="Yan Y."/>
            <person name="Sichtig H."/>
        </authorList>
    </citation>
    <scope>NUCLEOTIDE SEQUENCE [LARGE SCALE GENOMIC DNA]</scope>
    <source>
        <strain evidence="13 15">FDAARGOS_1082</strain>
    </source>
</reference>
<comment type="similarity">
    <text evidence="7">Belongs to the type II topoisomerase GyrA/ParC subunit family. ParC type 1 subfamily.</text>
</comment>
<evidence type="ECO:0000256" key="8">
    <source>
        <dbReference type="PROSITE-ProRule" id="PRU01384"/>
    </source>
</evidence>
<dbReference type="EMBL" id="CGBR01000002">
    <property type="protein sequence ID" value="CFQ53803.1"/>
    <property type="molecule type" value="Genomic_DNA"/>
</dbReference>
<keyword evidence="5 7" id="KW-0472">Membrane</keyword>
<dbReference type="InterPro" id="IPR005742">
    <property type="entry name" value="TopoIV_A_Gneg"/>
</dbReference>
<comment type="function">
    <text evidence="7">Topoisomerase IV is essential for chromosome segregation. It relaxes supercoiled DNA. Performs the decatenation events required during the replication of a circular DNA molecule.</text>
</comment>
<dbReference type="InterPro" id="IPR006691">
    <property type="entry name" value="GyrA/parC_rep"/>
</dbReference>
<dbReference type="GO" id="GO:0003677">
    <property type="term" value="F:DNA binding"/>
    <property type="evidence" value="ECO:0007669"/>
    <property type="project" value="UniProtKB-UniRule"/>
</dbReference>
<dbReference type="PANTHER" id="PTHR43493">
    <property type="entry name" value="DNA GYRASE/TOPOISOMERASE SUBUNIT A"/>
    <property type="match status" value="1"/>
</dbReference>
<dbReference type="NCBIfam" id="TIGR01062">
    <property type="entry name" value="parC_Gneg"/>
    <property type="match status" value="1"/>
</dbReference>
<evidence type="ECO:0000313" key="14">
    <source>
        <dbReference type="Proteomes" id="UP000048841"/>
    </source>
</evidence>
<evidence type="ECO:0000313" key="15">
    <source>
        <dbReference type="Proteomes" id="UP000595309"/>
    </source>
</evidence>
<organism evidence="12 14">
    <name type="scientific">Yersinia enterocolitica</name>
    <dbReference type="NCBI Taxonomy" id="630"/>
    <lineage>
        <taxon>Bacteria</taxon>
        <taxon>Pseudomonadati</taxon>
        <taxon>Pseudomonadota</taxon>
        <taxon>Gammaproteobacteria</taxon>
        <taxon>Enterobacterales</taxon>
        <taxon>Yersiniaceae</taxon>
        <taxon>Yersinia</taxon>
    </lineage>
</organism>
<name>A0A0E1NB62_YEREN</name>
<dbReference type="Pfam" id="PF00521">
    <property type="entry name" value="DNA_topoisoIV"/>
    <property type="match status" value="1"/>
</dbReference>
<comment type="catalytic activity">
    <reaction evidence="1 7 8">
        <text>ATP-dependent breakage, passage and rejoining of double-stranded DNA.</text>
        <dbReference type="EC" id="5.6.2.2"/>
    </reaction>
</comment>
<comment type="subunit">
    <text evidence="7">Heterotetramer composed of ParC and ParE.</text>
</comment>
<dbReference type="HAMAP" id="MF_00936">
    <property type="entry name" value="ParC_type1"/>
    <property type="match status" value="1"/>
</dbReference>
<sequence>MSDLTHDGAERLPLHTFTENAYLNYSMYVIMDRALPFIGDGLKPVQRRIIYAMSELGLNNSAKFKKSARTVGDVLGKYHPHGDSACYEAMVLMAQPFSYRYPLVDGQGNWGAPDDPKSFAAMRYTESRLSKYAEVLLGELGQGTVDWVPNFDGTMQEPKMLPARLPNILLNGTTGIAVGMATDIPPHNVREIAQAVLALIDKPTSSLEELLEFVQGPDFPTEAEIITPRNEIRKIYQSGRGSVRMRALWKKEDGSAVITALPHQVSGAKVLEQIASQMRAKKLPMVEDLRDESDHENPTRLVIVPRTNRVDLDQVMNHLFATTDLERSYRINMNMIGLDHRPTVKGLVEILTEWLVFRRQTVRNRLNYRLEKVLKRLHILEGLLIAFLNIDEVIHIIRTEDEPKPLLMQRFAISETQAEAILELKLRHLAKLEEMKIRGEQDELAKERDQLQALLASERKLNTLIKKEIQADAAAYGDDRRSPLTEREEAKAMSEHDIVPSEPVTIVLSEMGWVRSAKGHDIDPSGLSYKAGDSFRAAARGKSNQPVVFMDSTGRSYALDPLTLPSARGQGEPLTGKLTLPPGANIEHVLMAADDQKLLMASDAGYGFVCTFNDLVAKNRAGKTMITLPENAKALPPLEIYGSDDMLLSITAAGRMLMFPVADLPELSKGKGNKIVSIPAADAAAGKDRLVWLFVLPPQTSITLHFGKRKLTLRPEDLQKFRAERGRKGSPLPRGLQRIDRVDVDAPERATPTDNEES</sequence>
<dbReference type="InterPro" id="IPR013760">
    <property type="entry name" value="Topo_IIA-like_dom_sf"/>
</dbReference>
<dbReference type="InterPro" id="IPR035516">
    <property type="entry name" value="Gyrase/topoIV_suA_C"/>
</dbReference>
<keyword evidence="6 7" id="KW-0413">Isomerase</keyword>
<feature type="site" description="Interaction with DNA" evidence="7">
    <location>
        <position position="79"/>
    </location>
</feature>
<feature type="compositionally biased region" description="Basic and acidic residues" evidence="10">
    <location>
        <begin position="737"/>
        <end position="748"/>
    </location>
</feature>
<reference evidence="12 14" key="1">
    <citation type="submission" date="2015-03" db="EMBL/GenBank/DDBJ databases">
        <authorList>
            <person name="Murphy D."/>
        </authorList>
    </citation>
    <scope>NUCLEOTIDE SEQUENCE [LARGE SCALE GENOMIC DNA]</scope>
    <source>
        <strain evidence="12 14">IP26249</strain>
    </source>
</reference>
<dbReference type="Pfam" id="PF03989">
    <property type="entry name" value="DNA_gyraseA_C"/>
    <property type="match status" value="2"/>
</dbReference>
<dbReference type="GO" id="GO:0005694">
    <property type="term" value="C:chromosome"/>
    <property type="evidence" value="ECO:0007669"/>
    <property type="project" value="InterPro"/>
</dbReference>
<feature type="coiled-coil region" evidence="9">
    <location>
        <begin position="430"/>
        <end position="461"/>
    </location>
</feature>
<dbReference type="GO" id="GO:0019897">
    <property type="term" value="C:extrinsic component of plasma membrane"/>
    <property type="evidence" value="ECO:0007669"/>
    <property type="project" value="UniProtKB-UniRule"/>
</dbReference>
<evidence type="ECO:0000313" key="13">
    <source>
        <dbReference type="EMBL" id="QQU45631.1"/>
    </source>
</evidence>
<dbReference type="GO" id="GO:0009330">
    <property type="term" value="C:DNA topoisomerase type II (double strand cut, ATP-hydrolyzing) complex"/>
    <property type="evidence" value="ECO:0007669"/>
    <property type="project" value="TreeGrafter"/>
</dbReference>
<evidence type="ECO:0000256" key="1">
    <source>
        <dbReference type="ARBA" id="ARBA00000185"/>
    </source>
</evidence>
<dbReference type="GO" id="GO:0007059">
    <property type="term" value="P:chromosome segregation"/>
    <property type="evidence" value="ECO:0007669"/>
    <property type="project" value="UniProtKB-UniRule"/>
</dbReference>
<gene>
    <name evidence="7 12" type="primary">parC</name>
    <name evidence="12" type="ORF">ERS137941_00615</name>
    <name evidence="13" type="ORF">I6I39_11455</name>
</gene>
<comment type="subcellular location">
    <subcellularLocation>
        <location evidence="7">Cell membrane</location>
        <topology evidence="7">Peripheral membrane protein</topology>
    </subcellularLocation>
</comment>
<dbReference type="EC" id="5.6.2.2" evidence="7"/>
<dbReference type="PROSITE" id="PS52040">
    <property type="entry name" value="TOPO_IIA"/>
    <property type="match status" value="1"/>
</dbReference>
<dbReference type="PATRIC" id="fig|630.129.peg.589"/>
<dbReference type="InterPro" id="IPR002205">
    <property type="entry name" value="Topo_IIA_dom_A"/>
</dbReference>
<feature type="active site" description="O-(5'-phospho-DNA)-tyrosine intermediate" evidence="7 8">
    <location>
        <position position="124"/>
    </location>
</feature>
<dbReference type="KEGG" id="yet:CH48_2263"/>
<dbReference type="FunFam" id="3.30.1360.40:FF:000005">
    <property type="entry name" value="DNA topoisomerase 4 subunit A"/>
    <property type="match status" value="1"/>
</dbReference>
<dbReference type="Proteomes" id="UP000595309">
    <property type="component" value="Chromosome"/>
</dbReference>
<feature type="site" description="Interaction with DNA" evidence="7">
    <location>
        <position position="43"/>
    </location>
</feature>
<dbReference type="GO" id="GO:0003918">
    <property type="term" value="F:DNA topoisomerase type II (double strand cut, ATP-hydrolyzing) activity"/>
    <property type="evidence" value="ECO:0007669"/>
    <property type="project" value="UniProtKB-UniRule"/>
</dbReference>
<dbReference type="EMBL" id="CP068146">
    <property type="protein sequence ID" value="QQU45631.1"/>
    <property type="molecule type" value="Genomic_DNA"/>
</dbReference>